<keyword evidence="2" id="KW-1185">Reference proteome</keyword>
<dbReference type="InterPro" id="IPR038444">
    <property type="entry name" value="DUF465_sf"/>
</dbReference>
<dbReference type="KEGG" id="saes:HBH39_14750"/>
<evidence type="ECO:0000313" key="2">
    <source>
        <dbReference type="Proteomes" id="UP000502608"/>
    </source>
</evidence>
<dbReference type="InterPro" id="IPR007420">
    <property type="entry name" value="DUF465"/>
</dbReference>
<dbReference type="AlphaFoldDB" id="A0A6G9QMG6"/>
<organism evidence="1 2">
    <name type="scientific">Shewanella aestuarii</name>
    <dbReference type="NCBI Taxonomy" id="1028752"/>
    <lineage>
        <taxon>Bacteria</taxon>
        <taxon>Pseudomonadati</taxon>
        <taxon>Pseudomonadota</taxon>
        <taxon>Gammaproteobacteria</taxon>
        <taxon>Alteromonadales</taxon>
        <taxon>Shewanellaceae</taxon>
        <taxon>Shewanella</taxon>
    </lineage>
</organism>
<gene>
    <name evidence="1" type="ORF">HBH39_14750</name>
</gene>
<reference evidence="1 2" key="1">
    <citation type="submission" date="2020-03" db="EMBL/GenBank/DDBJ databases">
        <title>Complete genome sequence of Shewanella sp.</title>
        <authorList>
            <person name="Kim Y.-S."/>
            <person name="Kim S.-J."/>
            <person name="Jung H.-K."/>
            <person name="Kim K.-H."/>
        </authorList>
    </citation>
    <scope>NUCLEOTIDE SEQUENCE [LARGE SCALE GENOMIC DNA]</scope>
    <source>
        <strain evidence="1 2">PN3F2</strain>
    </source>
</reference>
<dbReference type="EMBL" id="CP050313">
    <property type="protein sequence ID" value="QIR15588.1"/>
    <property type="molecule type" value="Genomic_DNA"/>
</dbReference>
<dbReference type="RefSeq" id="WP_167679444.1">
    <property type="nucleotide sequence ID" value="NZ_CP050313.1"/>
</dbReference>
<dbReference type="Pfam" id="PF04325">
    <property type="entry name" value="DUF465"/>
    <property type="match status" value="1"/>
</dbReference>
<evidence type="ECO:0000313" key="1">
    <source>
        <dbReference type="EMBL" id="QIR15588.1"/>
    </source>
</evidence>
<protein>
    <submittedName>
        <fullName evidence="1">YdcH family protein</fullName>
    </submittedName>
</protein>
<dbReference type="Gene3D" id="6.10.280.50">
    <property type="match status" value="1"/>
</dbReference>
<accession>A0A6G9QMG6</accession>
<dbReference type="Proteomes" id="UP000502608">
    <property type="component" value="Chromosome"/>
</dbReference>
<proteinExistence type="predicted"/>
<name>A0A6G9QMG6_9GAMM</name>
<sequence length="81" mass="9308">MLGENHALRVEFPDHLDTITSLNNNDTNFAAELKEYDNLDKEIRELELAGSPVSDETLHQLKQQRMALKDSLVLRIQQFEG</sequence>